<organism evidence="1 2">
    <name type="scientific">Pristionchus fissidentatus</name>
    <dbReference type="NCBI Taxonomy" id="1538716"/>
    <lineage>
        <taxon>Eukaryota</taxon>
        <taxon>Metazoa</taxon>
        <taxon>Ecdysozoa</taxon>
        <taxon>Nematoda</taxon>
        <taxon>Chromadorea</taxon>
        <taxon>Rhabditida</taxon>
        <taxon>Rhabditina</taxon>
        <taxon>Diplogasteromorpha</taxon>
        <taxon>Diplogasteroidea</taxon>
        <taxon>Neodiplogasteridae</taxon>
        <taxon>Pristionchus</taxon>
    </lineage>
</organism>
<feature type="non-terminal residue" evidence="1">
    <location>
        <position position="75"/>
    </location>
</feature>
<proteinExistence type="predicted"/>
<reference evidence="1" key="1">
    <citation type="submission" date="2023-10" db="EMBL/GenBank/DDBJ databases">
        <title>Genome assembly of Pristionchus species.</title>
        <authorList>
            <person name="Yoshida K."/>
            <person name="Sommer R.J."/>
        </authorList>
    </citation>
    <scope>NUCLEOTIDE SEQUENCE</scope>
    <source>
        <strain evidence="1">RS5133</strain>
    </source>
</reference>
<dbReference type="AlphaFoldDB" id="A0AAV5W810"/>
<gene>
    <name evidence="1" type="ORF">PFISCL1PPCAC_19265</name>
</gene>
<evidence type="ECO:0000313" key="1">
    <source>
        <dbReference type="EMBL" id="GMT27967.1"/>
    </source>
</evidence>
<accession>A0AAV5W810</accession>
<protein>
    <submittedName>
        <fullName evidence="1">Uncharacterized protein</fullName>
    </submittedName>
</protein>
<dbReference type="Proteomes" id="UP001432322">
    <property type="component" value="Unassembled WGS sequence"/>
</dbReference>
<dbReference type="EMBL" id="BTSY01000005">
    <property type="protein sequence ID" value="GMT27967.1"/>
    <property type="molecule type" value="Genomic_DNA"/>
</dbReference>
<name>A0AAV5W810_9BILA</name>
<sequence length="75" mass="9236">HRIFWCTVPSQHKLHYCTHRQRLGTVFRIFLQGTDICTFSTRYCQYKYLHSYRDTRHTDLPPSTRSCFLHWKVCR</sequence>
<keyword evidence="2" id="KW-1185">Reference proteome</keyword>
<comment type="caution">
    <text evidence="1">The sequence shown here is derived from an EMBL/GenBank/DDBJ whole genome shotgun (WGS) entry which is preliminary data.</text>
</comment>
<feature type="non-terminal residue" evidence="1">
    <location>
        <position position="1"/>
    </location>
</feature>
<evidence type="ECO:0000313" key="2">
    <source>
        <dbReference type="Proteomes" id="UP001432322"/>
    </source>
</evidence>